<sequence length="333" mass="38115">MSVLGGGSSLDTEALLLNDLGASSLASTSSCRPFLKTKFQIGSVKGPKNFSSDQTVFHRDDVPATKRERKKEVKEWKERRILRMGRPPGWSSSVTLDPTRMKFARTKSNSELDPGKPYQYNYRAEVLPPKSPDPVPKSNMFQVSGVTNEEAARRRILRAKYPDNALEHPKRIEEMPSNKRLDGKIRWNPSTQCNARERRRARDEYEAACKLATARKNGTLRNYTAPEQREKEQQQWIRKLKVEGRLWALKEREPSPLLPTHNRLAKDPIRRIRQYRHSGNFEFREAEGCKMWSDTACFEECSPGDIVRVHNPAGFNFAAPCLTRSVARAWGST</sequence>
<dbReference type="AlphaFoldDB" id="D8LGL9"/>
<proteinExistence type="predicted"/>
<dbReference type="eggNOG" id="ENOG502S0JA">
    <property type="taxonomic scope" value="Eukaryota"/>
</dbReference>
<name>D8LGL9_ECTSI</name>
<organism evidence="1 2">
    <name type="scientific">Ectocarpus siliculosus</name>
    <name type="common">Brown alga</name>
    <name type="synonym">Conferva siliculosa</name>
    <dbReference type="NCBI Taxonomy" id="2880"/>
    <lineage>
        <taxon>Eukaryota</taxon>
        <taxon>Sar</taxon>
        <taxon>Stramenopiles</taxon>
        <taxon>Ochrophyta</taxon>
        <taxon>PX clade</taxon>
        <taxon>Phaeophyceae</taxon>
        <taxon>Ectocarpales</taxon>
        <taxon>Ectocarpaceae</taxon>
        <taxon>Ectocarpus</taxon>
    </lineage>
</organism>
<evidence type="ECO:0000313" key="1">
    <source>
        <dbReference type="EMBL" id="CBN75761.1"/>
    </source>
</evidence>
<reference evidence="1 2" key="1">
    <citation type="journal article" date="2010" name="Nature">
        <title>The Ectocarpus genome and the independent evolution of multicellularity in brown algae.</title>
        <authorList>
            <person name="Cock J.M."/>
            <person name="Sterck L."/>
            <person name="Rouze P."/>
            <person name="Scornet D."/>
            <person name="Allen A.E."/>
            <person name="Amoutzias G."/>
            <person name="Anthouard V."/>
            <person name="Artiguenave F."/>
            <person name="Aury J.M."/>
            <person name="Badger J.H."/>
            <person name="Beszteri B."/>
            <person name="Billiau K."/>
            <person name="Bonnet E."/>
            <person name="Bothwell J.H."/>
            <person name="Bowler C."/>
            <person name="Boyen C."/>
            <person name="Brownlee C."/>
            <person name="Carrano C.J."/>
            <person name="Charrier B."/>
            <person name="Cho G.Y."/>
            <person name="Coelho S.M."/>
            <person name="Collen J."/>
            <person name="Corre E."/>
            <person name="Da Silva C."/>
            <person name="Delage L."/>
            <person name="Delaroque N."/>
            <person name="Dittami S.M."/>
            <person name="Doulbeau S."/>
            <person name="Elias M."/>
            <person name="Farnham G."/>
            <person name="Gachon C.M."/>
            <person name="Gschloessl B."/>
            <person name="Heesch S."/>
            <person name="Jabbari K."/>
            <person name="Jubin C."/>
            <person name="Kawai H."/>
            <person name="Kimura K."/>
            <person name="Kloareg B."/>
            <person name="Kupper F.C."/>
            <person name="Lang D."/>
            <person name="Le Bail A."/>
            <person name="Leblanc C."/>
            <person name="Lerouge P."/>
            <person name="Lohr M."/>
            <person name="Lopez P.J."/>
            <person name="Martens C."/>
            <person name="Maumus F."/>
            <person name="Michel G."/>
            <person name="Miranda-Saavedra D."/>
            <person name="Morales J."/>
            <person name="Moreau H."/>
            <person name="Motomura T."/>
            <person name="Nagasato C."/>
            <person name="Napoli C.A."/>
            <person name="Nelson D.R."/>
            <person name="Nyvall-Collen P."/>
            <person name="Peters A.F."/>
            <person name="Pommier C."/>
            <person name="Potin P."/>
            <person name="Poulain J."/>
            <person name="Quesneville H."/>
            <person name="Read B."/>
            <person name="Rensing S.A."/>
            <person name="Ritter A."/>
            <person name="Rousvoal S."/>
            <person name="Samanta M."/>
            <person name="Samson G."/>
            <person name="Schroeder D.C."/>
            <person name="Segurens B."/>
            <person name="Strittmatter M."/>
            <person name="Tonon T."/>
            <person name="Tregear J.W."/>
            <person name="Valentin K."/>
            <person name="von Dassow P."/>
            <person name="Yamagishi T."/>
            <person name="Van de Peer Y."/>
            <person name="Wincker P."/>
        </authorList>
    </citation>
    <scope>NUCLEOTIDE SEQUENCE [LARGE SCALE GENOMIC DNA]</scope>
    <source>
        <strain evidence="2">Ec32 / CCAP1310/4</strain>
    </source>
</reference>
<keyword evidence="2" id="KW-1185">Reference proteome</keyword>
<dbReference type="InParanoid" id="D8LGL9"/>
<dbReference type="EMBL" id="FN648244">
    <property type="protein sequence ID" value="CBN75761.1"/>
    <property type="molecule type" value="Genomic_DNA"/>
</dbReference>
<gene>
    <name evidence="1" type="ORF">Esi_0174_0019</name>
</gene>
<dbReference type="Proteomes" id="UP000002630">
    <property type="component" value="Linkage Group LG04"/>
</dbReference>
<evidence type="ECO:0000313" key="2">
    <source>
        <dbReference type="Proteomes" id="UP000002630"/>
    </source>
</evidence>
<protein>
    <submittedName>
        <fullName evidence="1">Uncharacterized protein</fullName>
    </submittedName>
</protein>
<accession>D8LGL9</accession>
<dbReference type="OrthoDB" id="60765at2759"/>
<dbReference type="EMBL" id="FN649729">
    <property type="protein sequence ID" value="CBN75761.1"/>
    <property type="molecule type" value="Genomic_DNA"/>
</dbReference>